<keyword evidence="1" id="KW-0812">Transmembrane</keyword>
<evidence type="ECO:0000313" key="2">
    <source>
        <dbReference type="EMBL" id="SFT40741.1"/>
    </source>
</evidence>
<feature type="transmembrane region" description="Helical" evidence="1">
    <location>
        <begin position="125"/>
        <end position="143"/>
    </location>
</feature>
<feature type="transmembrane region" description="Helical" evidence="1">
    <location>
        <begin position="66"/>
        <end position="84"/>
    </location>
</feature>
<evidence type="ECO:0000313" key="3">
    <source>
        <dbReference type="Proteomes" id="UP000236454"/>
    </source>
</evidence>
<keyword evidence="1" id="KW-1133">Transmembrane helix</keyword>
<evidence type="ECO:0000256" key="1">
    <source>
        <dbReference type="SAM" id="Phobius"/>
    </source>
</evidence>
<organism evidence="2 3">
    <name type="scientific">Lishizhenia tianjinensis</name>
    <dbReference type="NCBI Taxonomy" id="477690"/>
    <lineage>
        <taxon>Bacteria</taxon>
        <taxon>Pseudomonadati</taxon>
        <taxon>Bacteroidota</taxon>
        <taxon>Flavobacteriia</taxon>
        <taxon>Flavobacteriales</taxon>
        <taxon>Crocinitomicaceae</taxon>
        <taxon>Lishizhenia</taxon>
    </lineage>
</organism>
<sequence>MVVCSATLFYVHLFFIQNPFIFEAMMQNVKTRKVIHYVFLVLSLIAAVYLVGYYQAAESMADLRALPNSVLIAVAIFIVLQLLKRFLFKRMYWFDWLYYFGLIAILIPLLLKYEEGEWLHDVTDFGSLFLVLSPLMGIIMLLLKKEDTI</sequence>
<dbReference type="EMBL" id="FPAS01000001">
    <property type="protein sequence ID" value="SFT40741.1"/>
    <property type="molecule type" value="Genomic_DNA"/>
</dbReference>
<dbReference type="Proteomes" id="UP000236454">
    <property type="component" value="Unassembled WGS sequence"/>
</dbReference>
<name>A0A1I6XS55_9FLAO</name>
<gene>
    <name evidence="2" type="ORF">SAMN05216474_0391</name>
</gene>
<dbReference type="STRING" id="477690.SAMN05216474_0391"/>
<protein>
    <submittedName>
        <fullName evidence="2">Uncharacterized protein</fullName>
    </submittedName>
</protein>
<keyword evidence="1" id="KW-0472">Membrane</keyword>
<proteinExistence type="predicted"/>
<reference evidence="2 3" key="1">
    <citation type="submission" date="2016-10" db="EMBL/GenBank/DDBJ databases">
        <authorList>
            <person name="de Groot N.N."/>
        </authorList>
    </citation>
    <scope>NUCLEOTIDE SEQUENCE [LARGE SCALE GENOMIC DNA]</scope>
    <source>
        <strain evidence="2 3">CGMCC 1.7005</strain>
    </source>
</reference>
<keyword evidence="3" id="KW-1185">Reference proteome</keyword>
<accession>A0A1I6XS55</accession>
<dbReference type="AlphaFoldDB" id="A0A1I6XS55"/>
<feature type="transmembrane region" description="Helical" evidence="1">
    <location>
        <begin position="34"/>
        <end position="54"/>
    </location>
</feature>
<feature type="transmembrane region" description="Helical" evidence="1">
    <location>
        <begin position="96"/>
        <end position="113"/>
    </location>
</feature>